<keyword evidence="2" id="KW-0964">Secreted</keyword>
<comment type="subcellular location">
    <subcellularLocation>
        <location evidence="1">Secreted</location>
    </subcellularLocation>
</comment>
<evidence type="ECO:0000256" key="9">
    <source>
        <dbReference type="SAM" id="SignalP"/>
    </source>
</evidence>
<keyword evidence="12" id="KW-1185">Reference proteome</keyword>
<evidence type="ECO:0000313" key="12">
    <source>
        <dbReference type="Proteomes" id="UP000694557"/>
    </source>
</evidence>
<evidence type="ECO:0000256" key="5">
    <source>
        <dbReference type="ARBA" id="ARBA00023157"/>
    </source>
</evidence>
<dbReference type="PROSITE" id="PS50871">
    <property type="entry name" value="C1Q"/>
    <property type="match status" value="1"/>
</dbReference>
<gene>
    <name evidence="11" type="primary">si:ch1073-184j22.1</name>
</gene>
<evidence type="ECO:0000256" key="3">
    <source>
        <dbReference type="ARBA" id="ARBA00022702"/>
    </source>
</evidence>
<reference evidence="11" key="1">
    <citation type="submission" date="2025-08" db="UniProtKB">
        <authorList>
            <consortium name="Ensembl"/>
        </authorList>
    </citation>
    <scope>IDENTIFICATION</scope>
</reference>
<dbReference type="AlphaFoldDB" id="A0A8C7KT79"/>
<evidence type="ECO:0000256" key="7">
    <source>
        <dbReference type="ARBA" id="ARBA00038198"/>
    </source>
</evidence>
<keyword evidence="6" id="KW-0325">Glycoprotein</keyword>
<dbReference type="InterPro" id="IPR001073">
    <property type="entry name" value="C1q_dom"/>
</dbReference>
<dbReference type="Ensembl" id="ENSOKIT00005115512.1">
    <property type="protein sequence ID" value="ENSOKIP00005107798.1"/>
    <property type="gene ID" value="ENSOKIG00005047220.1"/>
</dbReference>
<reference evidence="11" key="2">
    <citation type="submission" date="2025-09" db="UniProtKB">
        <authorList>
            <consortium name="Ensembl"/>
        </authorList>
    </citation>
    <scope>IDENTIFICATION</scope>
</reference>
<proteinExistence type="inferred from homology"/>
<evidence type="ECO:0000313" key="11">
    <source>
        <dbReference type="Ensembl" id="ENSOKIP00005107798.1"/>
    </source>
</evidence>
<dbReference type="PANTHER" id="PTHR24019:SF13">
    <property type="entry name" value="ERYTHROFERRONE"/>
    <property type="match status" value="1"/>
</dbReference>
<evidence type="ECO:0000256" key="4">
    <source>
        <dbReference type="ARBA" id="ARBA00022729"/>
    </source>
</evidence>
<comment type="similarity">
    <text evidence="7">Belongs to the adipolin/erythroferrone family.</text>
</comment>
<keyword evidence="3" id="KW-0372">Hormone</keyword>
<evidence type="ECO:0000256" key="1">
    <source>
        <dbReference type="ARBA" id="ARBA00004613"/>
    </source>
</evidence>
<feature type="chain" id="PRO_5034305769" evidence="9">
    <location>
        <begin position="35"/>
        <end position="327"/>
    </location>
</feature>
<name>A0A8C7KT79_ONCKI</name>
<sequence>MLPYTAQGRGTLSRVRGLLLLPLLMVLLVTFCAAQSEKSQENQGENNTGSTESPETVSSDVAIVSPRNSWLVFRHNSNKGENKKTKPPKRASKHGLPGPPGPPGPQGPPGPPAPLLPQQEELMQEFQLRLREMAGGPCLLCERPPRVATAFHCRLHHPLTVPRRSLLELQPFSSVSDTEQSLQRGQGFNSSSGRYTAPVSGFYQLTASLLIEPNERSQARMKDSVKASICIESLCQSNVSLDSVTGVGSSGVFSILLTGTLYIQVIYSLTHTQGIITRSHKHSIELNMYMATHSQQSDICTHSYQHSHLQIKTYTLTIMCNYLVCEE</sequence>
<evidence type="ECO:0000256" key="6">
    <source>
        <dbReference type="ARBA" id="ARBA00023180"/>
    </source>
</evidence>
<keyword evidence="4 9" id="KW-0732">Signal</keyword>
<keyword evidence="5" id="KW-1015">Disulfide bond</keyword>
<protein>
    <submittedName>
        <fullName evidence="11">Erythroferrone</fullName>
    </submittedName>
</protein>
<evidence type="ECO:0000256" key="8">
    <source>
        <dbReference type="SAM" id="MobiDB-lite"/>
    </source>
</evidence>
<dbReference type="GeneTree" id="ENSGT00940000160300"/>
<organism evidence="11 12">
    <name type="scientific">Oncorhynchus kisutch</name>
    <name type="common">Coho salmon</name>
    <name type="synonym">Salmo kisutch</name>
    <dbReference type="NCBI Taxonomy" id="8019"/>
    <lineage>
        <taxon>Eukaryota</taxon>
        <taxon>Metazoa</taxon>
        <taxon>Chordata</taxon>
        <taxon>Craniata</taxon>
        <taxon>Vertebrata</taxon>
        <taxon>Euteleostomi</taxon>
        <taxon>Actinopterygii</taxon>
        <taxon>Neopterygii</taxon>
        <taxon>Teleostei</taxon>
        <taxon>Protacanthopterygii</taxon>
        <taxon>Salmoniformes</taxon>
        <taxon>Salmonidae</taxon>
        <taxon>Salmoninae</taxon>
        <taxon>Oncorhynchus</taxon>
    </lineage>
</organism>
<dbReference type="PANTHER" id="PTHR24019">
    <property type="entry name" value="ADIPOLIN"/>
    <property type="match status" value="1"/>
</dbReference>
<dbReference type="GO" id="GO:0005179">
    <property type="term" value="F:hormone activity"/>
    <property type="evidence" value="ECO:0007669"/>
    <property type="project" value="UniProtKB-KW"/>
</dbReference>
<dbReference type="InterPro" id="IPR052136">
    <property type="entry name" value="Adipolin/Erythroferrone-rel"/>
</dbReference>
<feature type="compositionally biased region" description="Pro residues" evidence="8">
    <location>
        <begin position="97"/>
        <end position="115"/>
    </location>
</feature>
<evidence type="ECO:0000256" key="2">
    <source>
        <dbReference type="ARBA" id="ARBA00022525"/>
    </source>
</evidence>
<feature type="signal peptide" evidence="9">
    <location>
        <begin position="1"/>
        <end position="34"/>
    </location>
</feature>
<dbReference type="GO" id="GO:0005615">
    <property type="term" value="C:extracellular space"/>
    <property type="evidence" value="ECO:0007669"/>
    <property type="project" value="TreeGrafter"/>
</dbReference>
<dbReference type="Proteomes" id="UP000694557">
    <property type="component" value="Unassembled WGS sequence"/>
</dbReference>
<dbReference type="InterPro" id="IPR008983">
    <property type="entry name" value="Tumour_necrosis_fac-like_dom"/>
</dbReference>
<dbReference type="SUPFAM" id="SSF49842">
    <property type="entry name" value="TNF-like"/>
    <property type="match status" value="1"/>
</dbReference>
<accession>A0A8C7KT79</accession>
<feature type="domain" description="C1q" evidence="10">
    <location>
        <begin position="144"/>
        <end position="296"/>
    </location>
</feature>
<evidence type="ECO:0000259" key="10">
    <source>
        <dbReference type="PROSITE" id="PS50871"/>
    </source>
</evidence>
<dbReference type="Gene3D" id="2.60.120.40">
    <property type="match status" value="1"/>
</dbReference>
<feature type="compositionally biased region" description="Polar residues" evidence="8">
    <location>
        <begin position="41"/>
        <end position="59"/>
    </location>
</feature>
<feature type="region of interest" description="Disordered" evidence="8">
    <location>
        <begin position="37"/>
        <end position="61"/>
    </location>
</feature>
<feature type="region of interest" description="Disordered" evidence="8">
    <location>
        <begin position="73"/>
        <end position="116"/>
    </location>
</feature>